<feature type="transmembrane region" description="Helical" evidence="1">
    <location>
        <begin position="121"/>
        <end position="145"/>
    </location>
</feature>
<dbReference type="Pfam" id="PF04238">
    <property type="entry name" value="DUF420"/>
    <property type="match status" value="1"/>
</dbReference>
<dbReference type="InterPro" id="IPR007352">
    <property type="entry name" value="DUF420"/>
</dbReference>
<protein>
    <recommendedName>
        <fullName evidence="4">DUF420 domain-containing protein</fullName>
    </recommendedName>
</protein>
<feature type="transmembrane region" description="Helical" evidence="1">
    <location>
        <begin position="43"/>
        <end position="65"/>
    </location>
</feature>
<dbReference type="AlphaFoldDB" id="A0A0M0BWP5"/>
<evidence type="ECO:0000313" key="3">
    <source>
        <dbReference type="Proteomes" id="UP000037237"/>
    </source>
</evidence>
<feature type="transmembrane region" description="Helical" evidence="1">
    <location>
        <begin position="85"/>
        <end position="109"/>
    </location>
</feature>
<gene>
    <name evidence="2" type="ORF">AC477_02125</name>
</gene>
<keyword evidence="1" id="KW-1133">Transmembrane helix</keyword>
<evidence type="ECO:0008006" key="4">
    <source>
        <dbReference type="Google" id="ProtNLM"/>
    </source>
</evidence>
<dbReference type="EMBL" id="LFWU01000044">
    <property type="protein sequence ID" value="KON33027.1"/>
    <property type="molecule type" value="Genomic_DNA"/>
</dbReference>
<keyword evidence="1" id="KW-0472">Membrane</keyword>
<keyword evidence="1" id="KW-0812">Transmembrane</keyword>
<dbReference type="Proteomes" id="UP000037237">
    <property type="component" value="Unassembled WGS sequence"/>
</dbReference>
<evidence type="ECO:0000256" key="1">
    <source>
        <dbReference type="SAM" id="Phobius"/>
    </source>
</evidence>
<evidence type="ECO:0000313" key="2">
    <source>
        <dbReference type="EMBL" id="KON33027.1"/>
    </source>
</evidence>
<name>A0A0M0BWP5_9ARCH</name>
<reference evidence="2 3" key="1">
    <citation type="submission" date="2015-06" db="EMBL/GenBank/DDBJ databases">
        <title>New insights into the roles of widespread benthic archaea in carbon and nitrogen cycling.</title>
        <authorList>
            <person name="Lazar C.S."/>
            <person name="Baker B.J."/>
            <person name="Seitz K.W."/>
            <person name="Hyde A.S."/>
            <person name="Dick G.J."/>
            <person name="Hinrichs K.-U."/>
            <person name="Teske A.P."/>
        </authorList>
    </citation>
    <scope>NUCLEOTIDE SEQUENCE [LARGE SCALE GENOMIC DNA]</scope>
    <source>
        <strain evidence="2">SG8-32-1</strain>
    </source>
</reference>
<comment type="caution">
    <text evidence="2">The sequence shown here is derived from an EMBL/GenBank/DDBJ whole genome shotgun (WGS) entry which is preliminary data.</text>
</comment>
<sequence length="149" mass="17082">MSGIFSTNTVFITDFNLIIQIVTFILILIGFRYKIRKKFQIHGYLMGVAVLLHLGFFIIAMWPSFSAGFEFFTTSTFLIGVQAMWIHAVAGAISLIMGLFIVLTWLLHVSDISKCFKRKRLMDVTLIFWLISLMFGIVTYLGFYFNLGL</sequence>
<feature type="transmembrane region" description="Helical" evidence="1">
    <location>
        <begin position="12"/>
        <end position="31"/>
    </location>
</feature>
<accession>A0A0M0BWP5</accession>
<proteinExistence type="predicted"/>
<organism evidence="2 3">
    <name type="scientific">miscellaneous Crenarchaeota group-1 archaeon SG8-32-1</name>
    <dbReference type="NCBI Taxonomy" id="1685124"/>
    <lineage>
        <taxon>Archaea</taxon>
        <taxon>Candidatus Bathyarchaeota</taxon>
        <taxon>MCG-1</taxon>
    </lineage>
</organism>